<evidence type="ECO:0000313" key="7">
    <source>
        <dbReference type="EMBL" id="PKW25472.1"/>
    </source>
</evidence>
<comment type="caution">
    <text evidence="7">The sequence shown here is derived from an EMBL/GenBank/DDBJ whole genome shotgun (WGS) entry which is preliminary data.</text>
</comment>
<evidence type="ECO:0000256" key="5">
    <source>
        <dbReference type="SAM" id="SignalP"/>
    </source>
</evidence>
<organism evidence="7 8">
    <name type="scientific">Phycicoccus duodecadis</name>
    <dbReference type="NCBI Taxonomy" id="173053"/>
    <lineage>
        <taxon>Bacteria</taxon>
        <taxon>Bacillati</taxon>
        <taxon>Actinomycetota</taxon>
        <taxon>Actinomycetes</taxon>
        <taxon>Micrococcales</taxon>
        <taxon>Intrasporangiaceae</taxon>
        <taxon>Phycicoccus</taxon>
    </lineage>
</organism>
<evidence type="ECO:0000313" key="8">
    <source>
        <dbReference type="Proteomes" id="UP000233781"/>
    </source>
</evidence>
<feature type="chain" id="PRO_5014723438" evidence="5">
    <location>
        <begin position="33"/>
        <end position="1837"/>
    </location>
</feature>
<evidence type="ECO:0000256" key="4">
    <source>
        <dbReference type="SAM" id="MobiDB-lite"/>
    </source>
</evidence>
<name>A0A2N3YF37_9MICO</name>
<dbReference type="SUPFAM" id="SSF51126">
    <property type="entry name" value="Pectin lyase-like"/>
    <property type="match status" value="1"/>
</dbReference>
<dbReference type="RefSeq" id="WP_143598266.1">
    <property type="nucleotide sequence ID" value="NZ_PJNE01000001.1"/>
</dbReference>
<evidence type="ECO:0000259" key="6">
    <source>
        <dbReference type="Pfam" id="PF17210"/>
    </source>
</evidence>
<evidence type="ECO:0000256" key="1">
    <source>
        <dbReference type="ARBA" id="ARBA00004613"/>
    </source>
</evidence>
<keyword evidence="2" id="KW-0964">Secreted</keyword>
<dbReference type="InterPro" id="IPR033764">
    <property type="entry name" value="Sdr_B"/>
</dbReference>
<gene>
    <name evidence="7" type="ORF">ATL31_0263</name>
</gene>
<sequence>MRRAGSVVSFVRIIAVVAVALAPATVAATAGAAVPAAPLGAVAAAYAAPTRASGTVSLDVRSARDVNPARKAIKPNAGDAVTAYQWIINADDTGDPGTAKDPLLSSCLPATAQGTHSNDPDFADTCPWPSTRATSGFAPIIAEGDQSDFAGKTLTLPGGKYLVSVKARGYKIDGAHFTVDGGTQTVPVGLNPTPLPLATIQLQVYDDYAPVDGTFEVDAESSVDMSGFHAHLSDVFGTVSVDYYGNALCTSYQHTTKNPNSPIVFDAANKPVVDTTKAPGCISDRKGVIKIPNLGPNRYAATVAAPALAGGRWVQTTTLEGGHDHDIWVQEGDTGLDTEQLRGQEPVPATQFGFTKTMALAPSATDTTRPGGIKGVVVQGLPYIGGQNGVVGPEGVAGVKIGSRLKNVWVALSDLNNGDQQVYLAQAAADGTFRIDDVADGSYQVTLWDDDQDYIIMSFNAEVDAAAHSGSGGYTEVGQQMLVGWFSHFSGHVFVDDNGNGIRDPGENGVPNFALTLRERDNTPMDQATNTVTTNDQGEYDIREGYPMAKYLILEAFNTRYATTGVTWKGDNDPEGTTQLGSMVDLNVLPIIGLHGTVDWGVRPYAQNENGGIAATVSYDTTRNELDAADSASEAYQPGIPGVKVHLYASTPCRVTDTTSATYTFHVTNECRQGKEIVPLQVKDATNAYVDNPAADRGAFVKGPEQSDAYTSETWGAPRGCTARQWDGSILDSTIQQALPEFGVTADHACVESPMMGFQAGVNDTAGAQSVNGNYGFSGMDPGDYIVSVEIPRTPVGDKPMYKVTSEEDVNVFTGDTYLPQENFPPSTQAAADNPAGAPDRSPTPPSQPPSQQAGIISSCVGPLHRVHVRSVPDGDTSDPIPGTYNPDFNAGGGSPFEGYEMPSCQDKLVTVRSGQTVAPNFNLFTEVPIPTHFWGLTINDLGLTLDTRSIGYGEAQGLPNVPVGFYDWAGRLDYTAHTDFNGMYEALMPSTDTYNCPVPAGPCPNMYRTVGNDPGAPGALNADYNSRFRTIAANFQGWPGLYTVTDQAPTQAASTVATPDGAVANSTICELPATTPQLLAVDTPYVKGTNGANRTVTMTGYGFGATRGTLTLNDPLVTTMPAVPAVVTSWTDHQIVFTVPTTYTNTKNAKTNLNGVLQLSLRNAAGVTAYNTLSVLALSGKGDGTSNSQNNAKLFEVGPGKTYATVQAALNAARPTNDVQYDAVVVWPNTQTAINPQGDYNENVVVHNQTRIQGVGPGGFDDAGTFVRGSILDGTGFDLDLPSGTSWLAAVNRQGYRGLAAVPDAADVTVLAPLNGTHQPPATGSPGSVWPVTLDGLRIRNGSQANIGGAVNAITGAVSTPVGAGGSLVTQGGGVYVHQQVQGVHLTNNVFDGDSGSFGGAIRIGTPYVGNNHNESPVISHNQIRDNGGTNLAGGIGLFTGSDGYSVDHNAICGNHSSEYGGALTAFGYQNATPALGAKNTIDHNRIWFNQSYDEGGAIMVAGELPADPNGISEGTGPVSIDSNVIQANLANDDGGGIRLLQTSGSHVATPGCTTNKRTGVTTCPANRVVTDTIGITNNQIADNVSAHEGGGIALDDAAFVTIVDDTIVRNITTASATTSNGQPAPAGLSTGTLSDQLLAQLKSQPGFATMLTGGTAAATPTMLDDAFSDNYAGTYYAGLETGITDADANRWDFGIADNPQGLQLPISSSWYQNAPDATGSGNVVGNDAVNDVPVKSDFAISVNILASRQFPMFRQAAIVTTVLPYSLLGDFDLAAGSSAIGIGSSRTTAAYGNDPAFVTQGVPTPVYVTAPPFDIHGVARPTGTRYDAGAAQATS</sequence>
<dbReference type="Pfam" id="PF17210">
    <property type="entry name" value="SdrD_B"/>
    <property type="match status" value="1"/>
</dbReference>
<feature type="signal peptide" evidence="5">
    <location>
        <begin position="1"/>
        <end position="32"/>
    </location>
</feature>
<dbReference type="GO" id="GO:0005975">
    <property type="term" value="P:carbohydrate metabolic process"/>
    <property type="evidence" value="ECO:0007669"/>
    <property type="project" value="UniProtKB-ARBA"/>
</dbReference>
<reference evidence="7 8" key="1">
    <citation type="submission" date="2017-12" db="EMBL/GenBank/DDBJ databases">
        <title>Sequencing the genomes of 1000 Actinobacteria strains.</title>
        <authorList>
            <person name="Klenk H.-P."/>
        </authorList>
    </citation>
    <scope>NUCLEOTIDE SEQUENCE [LARGE SCALE GENOMIC DNA]</scope>
    <source>
        <strain evidence="7 8">DSM 12806</strain>
    </source>
</reference>
<proteinExistence type="predicted"/>
<keyword evidence="8" id="KW-1185">Reference proteome</keyword>
<accession>A0A2N3YF37</accession>
<dbReference type="Gene3D" id="2.60.40.10">
    <property type="entry name" value="Immunoglobulins"/>
    <property type="match status" value="3"/>
</dbReference>
<feature type="domain" description="SD-repeat containing protein B" evidence="6">
    <location>
        <begin position="492"/>
        <end position="564"/>
    </location>
</feature>
<dbReference type="GO" id="GO:0005576">
    <property type="term" value="C:extracellular region"/>
    <property type="evidence" value="ECO:0007669"/>
    <property type="project" value="UniProtKB-SubCell"/>
</dbReference>
<dbReference type="SUPFAM" id="SSF117074">
    <property type="entry name" value="Hypothetical protein PA1324"/>
    <property type="match status" value="1"/>
</dbReference>
<feature type="region of interest" description="Disordered" evidence="4">
    <location>
        <begin position="816"/>
        <end position="856"/>
    </location>
</feature>
<protein>
    <submittedName>
        <fullName evidence="7">SdrD B-like protein</fullName>
    </submittedName>
</protein>
<keyword evidence="3 5" id="KW-0732">Signal</keyword>
<evidence type="ECO:0000256" key="3">
    <source>
        <dbReference type="ARBA" id="ARBA00022729"/>
    </source>
</evidence>
<evidence type="ECO:0000256" key="2">
    <source>
        <dbReference type="ARBA" id="ARBA00022525"/>
    </source>
</evidence>
<comment type="subcellular location">
    <subcellularLocation>
        <location evidence="1">Secreted</location>
    </subcellularLocation>
</comment>
<dbReference type="EMBL" id="PJNE01000001">
    <property type="protein sequence ID" value="PKW25472.1"/>
    <property type="molecule type" value="Genomic_DNA"/>
</dbReference>
<dbReference type="SMART" id="SM00710">
    <property type="entry name" value="PbH1"/>
    <property type="match status" value="6"/>
</dbReference>
<dbReference type="InterPro" id="IPR013783">
    <property type="entry name" value="Ig-like_fold"/>
</dbReference>
<dbReference type="OrthoDB" id="3771655at2"/>
<dbReference type="Proteomes" id="UP000233781">
    <property type="component" value="Unassembled WGS sequence"/>
</dbReference>
<dbReference type="InterPro" id="IPR006626">
    <property type="entry name" value="PbH1"/>
</dbReference>
<dbReference type="InterPro" id="IPR011050">
    <property type="entry name" value="Pectin_lyase_fold/virulence"/>
</dbReference>